<keyword evidence="8" id="KW-1185">Reference proteome</keyword>
<protein>
    <submittedName>
        <fullName evidence="7">Uncharacterized protein</fullName>
    </submittedName>
</protein>
<evidence type="ECO:0000256" key="2">
    <source>
        <dbReference type="ARBA" id="ARBA00004496"/>
    </source>
</evidence>
<keyword evidence="5" id="KW-0539">Nucleus</keyword>
<evidence type="ECO:0000313" key="7">
    <source>
        <dbReference type="EMBL" id="EFR03992.1"/>
    </source>
</evidence>
<dbReference type="OrthoDB" id="4072855at2759"/>
<comment type="similarity">
    <text evidence="3">Belongs to the DIF1/spd1 family.</text>
</comment>
<evidence type="ECO:0000256" key="3">
    <source>
        <dbReference type="ARBA" id="ARBA00005459"/>
    </source>
</evidence>
<organism evidence="8">
    <name type="scientific">Arthroderma gypseum (strain ATCC MYA-4604 / CBS 118893)</name>
    <name type="common">Microsporum gypseum</name>
    <dbReference type="NCBI Taxonomy" id="535722"/>
    <lineage>
        <taxon>Eukaryota</taxon>
        <taxon>Fungi</taxon>
        <taxon>Dikarya</taxon>
        <taxon>Ascomycota</taxon>
        <taxon>Pezizomycotina</taxon>
        <taxon>Eurotiomycetes</taxon>
        <taxon>Eurotiomycetidae</taxon>
        <taxon>Onygenales</taxon>
        <taxon>Arthrodermataceae</taxon>
        <taxon>Nannizzia</taxon>
    </lineage>
</organism>
<keyword evidence="4" id="KW-0963">Cytoplasm</keyword>
<comment type="subcellular location">
    <subcellularLocation>
        <location evidence="2">Cytoplasm</location>
    </subcellularLocation>
    <subcellularLocation>
        <location evidence="1">Nucleus</location>
    </subcellularLocation>
</comment>
<name>E4V1S7_ARTGP</name>
<dbReference type="InterPro" id="IPR013900">
    <property type="entry name" value="RNR_inhibitor"/>
</dbReference>
<proteinExistence type="inferred from homology"/>
<dbReference type="Proteomes" id="UP000002669">
    <property type="component" value="Unassembled WGS sequence"/>
</dbReference>
<reference evidence="8" key="1">
    <citation type="journal article" date="2012" name="MBio">
        <title>Comparative genome analysis of Trichophyton rubrum and related dermatophytes reveals candidate genes involved in infection.</title>
        <authorList>
            <person name="Martinez D.A."/>
            <person name="Oliver B.G."/>
            <person name="Graeser Y."/>
            <person name="Goldberg J.M."/>
            <person name="Li W."/>
            <person name="Martinez-Rossi N.M."/>
            <person name="Monod M."/>
            <person name="Shelest E."/>
            <person name="Barton R.C."/>
            <person name="Birch E."/>
            <person name="Brakhage A.A."/>
            <person name="Chen Z."/>
            <person name="Gurr S.J."/>
            <person name="Heiman D."/>
            <person name="Heitman J."/>
            <person name="Kosti I."/>
            <person name="Rossi A."/>
            <person name="Saif S."/>
            <person name="Samalova M."/>
            <person name="Saunders C.W."/>
            <person name="Shea T."/>
            <person name="Summerbell R.C."/>
            <person name="Xu J."/>
            <person name="Young S."/>
            <person name="Zeng Q."/>
            <person name="Birren B.W."/>
            <person name="Cuomo C.A."/>
            <person name="White T.C."/>
        </authorList>
    </citation>
    <scope>NUCLEOTIDE SEQUENCE [LARGE SCALE GENOMIC DNA]</scope>
    <source>
        <strain evidence="8">ATCC MYA-4604 / CBS 118893</strain>
    </source>
</reference>
<dbReference type="InParanoid" id="E4V1S7"/>
<dbReference type="GO" id="GO:0008104">
    <property type="term" value="P:intracellular protein localization"/>
    <property type="evidence" value="ECO:0007669"/>
    <property type="project" value="TreeGrafter"/>
</dbReference>
<dbReference type="eggNOG" id="ENOG502S8VH">
    <property type="taxonomic scope" value="Eukaryota"/>
</dbReference>
<evidence type="ECO:0000256" key="6">
    <source>
        <dbReference type="SAM" id="MobiDB-lite"/>
    </source>
</evidence>
<dbReference type="RefSeq" id="XP_003171000.1">
    <property type="nucleotide sequence ID" value="XM_003170952.1"/>
</dbReference>
<evidence type="ECO:0000256" key="4">
    <source>
        <dbReference type="ARBA" id="ARBA00022490"/>
    </source>
</evidence>
<dbReference type="PANTHER" id="PTHR28081:SF1">
    <property type="entry name" value="DAMAGE-REGULATED IMPORT FACILITATOR 1"/>
    <property type="match status" value="1"/>
</dbReference>
<dbReference type="EMBL" id="DS989827">
    <property type="protein sequence ID" value="EFR03992.1"/>
    <property type="molecule type" value="Genomic_DNA"/>
</dbReference>
<sequence>MAAGTTLSASLKKRRFQVPITQYFSPSPSQQTGSEPSSHFNYNAPTHSAHPTLPATIQSSLLAVGMRVRKAVPEGYRTKIIAKPNYHQPKATTQNEQYTASSISPAHTELIPFSGAFKVGNYGVQSFPEPSAAMVGPMVTGRQLDEESLPSSSQESTQSFDSSVSLPRPNPYKRGFDEDDEDFESQDVFPSRIYPAHSRPTLQPRTGRQRTLLKSSPASSTLKRSPEQEDPSAAFVFDSVGGGDFDDAAFLKRREDVDEEYLREAREVRMSGV</sequence>
<accession>E4V1S7</accession>
<feature type="region of interest" description="Disordered" evidence="6">
    <location>
        <begin position="22"/>
        <end position="41"/>
    </location>
</feature>
<feature type="region of interest" description="Disordered" evidence="6">
    <location>
        <begin position="143"/>
        <end position="238"/>
    </location>
</feature>
<dbReference type="GO" id="GO:1990846">
    <property type="term" value="F:ribonucleoside-diphosphate reductase inhibitor activity"/>
    <property type="evidence" value="ECO:0007669"/>
    <property type="project" value="TreeGrafter"/>
</dbReference>
<dbReference type="GeneID" id="10026245"/>
<evidence type="ECO:0000256" key="1">
    <source>
        <dbReference type="ARBA" id="ARBA00004123"/>
    </source>
</evidence>
<dbReference type="AlphaFoldDB" id="E4V1S7"/>
<feature type="compositionally biased region" description="Polar residues" evidence="6">
    <location>
        <begin position="212"/>
        <end position="223"/>
    </location>
</feature>
<evidence type="ECO:0000256" key="5">
    <source>
        <dbReference type="ARBA" id="ARBA00023242"/>
    </source>
</evidence>
<dbReference type="VEuPathDB" id="FungiDB:MGYG_06996"/>
<evidence type="ECO:0000313" key="8">
    <source>
        <dbReference type="Proteomes" id="UP000002669"/>
    </source>
</evidence>
<dbReference type="PANTHER" id="PTHR28081">
    <property type="entry name" value="DAMAGE-REGULATED IMPORT FACILITATOR 1-RELATED"/>
    <property type="match status" value="1"/>
</dbReference>
<dbReference type="GO" id="GO:0005737">
    <property type="term" value="C:cytoplasm"/>
    <property type="evidence" value="ECO:0007669"/>
    <property type="project" value="UniProtKB-SubCell"/>
</dbReference>
<dbReference type="Pfam" id="PF08591">
    <property type="entry name" value="RNR_inhib"/>
    <property type="match status" value="1"/>
</dbReference>
<dbReference type="HOGENOM" id="CLU_050885_2_1_1"/>
<dbReference type="OMA" id="NYNAPTH"/>
<dbReference type="GO" id="GO:0005634">
    <property type="term" value="C:nucleus"/>
    <property type="evidence" value="ECO:0007669"/>
    <property type="project" value="UniProtKB-SubCell"/>
</dbReference>
<gene>
    <name evidence="7" type="ORF">MGYG_06996</name>
</gene>
<feature type="compositionally biased region" description="Low complexity" evidence="6">
    <location>
        <begin position="149"/>
        <end position="165"/>
    </location>
</feature>